<dbReference type="AlphaFoldDB" id="A0A398CSI8"/>
<dbReference type="Pfam" id="PF14006">
    <property type="entry name" value="YqzL"/>
    <property type="match status" value="1"/>
</dbReference>
<name>A0A398CSI8_9BACL</name>
<evidence type="ECO:0000313" key="2">
    <source>
        <dbReference type="Proteomes" id="UP000266340"/>
    </source>
</evidence>
<keyword evidence="2" id="KW-1185">Reference proteome</keyword>
<evidence type="ECO:0000313" key="1">
    <source>
        <dbReference type="EMBL" id="RIE04209.1"/>
    </source>
</evidence>
<dbReference type="OrthoDB" id="1650227at2"/>
<reference evidence="1 2" key="1">
    <citation type="submission" date="2018-09" db="EMBL/GenBank/DDBJ databases">
        <title>Cohnella cavernae sp. nov., isolated from a karst cave.</title>
        <authorList>
            <person name="Zhu H."/>
        </authorList>
    </citation>
    <scope>NUCLEOTIDE SEQUENCE [LARGE SCALE GENOMIC DNA]</scope>
    <source>
        <strain evidence="1 2">K2E09-144</strain>
    </source>
</reference>
<sequence length="54" mass="5817">MRDFTWHVFTQTGDIEAYLLYKEMDMAGSSFGASAADKTADLGEDGAEGDAEPP</sequence>
<dbReference type="EMBL" id="QXJM01000027">
    <property type="protein sequence ID" value="RIE04209.1"/>
    <property type="molecule type" value="Genomic_DNA"/>
</dbReference>
<dbReference type="InterPro" id="IPR025617">
    <property type="entry name" value="YqzL"/>
</dbReference>
<comment type="caution">
    <text evidence="1">The sequence shown here is derived from an EMBL/GenBank/DDBJ whole genome shotgun (WGS) entry which is preliminary data.</text>
</comment>
<organism evidence="1 2">
    <name type="scientific">Cohnella faecalis</name>
    <dbReference type="NCBI Taxonomy" id="2315694"/>
    <lineage>
        <taxon>Bacteria</taxon>
        <taxon>Bacillati</taxon>
        <taxon>Bacillota</taxon>
        <taxon>Bacilli</taxon>
        <taxon>Bacillales</taxon>
        <taxon>Paenibacillaceae</taxon>
        <taxon>Cohnella</taxon>
    </lineage>
</organism>
<proteinExistence type="predicted"/>
<dbReference type="Proteomes" id="UP000266340">
    <property type="component" value="Unassembled WGS sequence"/>
</dbReference>
<accession>A0A398CSI8</accession>
<protein>
    <submittedName>
        <fullName evidence="1">YqzL family protein</fullName>
    </submittedName>
</protein>
<gene>
    <name evidence="1" type="ORF">D3H35_06210</name>
</gene>
<dbReference type="RefSeq" id="WP_119148252.1">
    <property type="nucleotide sequence ID" value="NZ_JBHSOV010000042.1"/>
</dbReference>